<dbReference type="EMBL" id="JBBKXZ010000001">
    <property type="protein sequence ID" value="MFD3393146.1"/>
    <property type="molecule type" value="Genomic_DNA"/>
</dbReference>
<protein>
    <submittedName>
        <fullName evidence="2">ABC transporter permease subunit</fullName>
    </submittedName>
</protein>
<dbReference type="RefSeq" id="WP_377981775.1">
    <property type="nucleotide sequence ID" value="NZ_JBBKXZ010000001.1"/>
</dbReference>
<keyword evidence="1" id="KW-0472">Membrane</keyword>
<keyword evidence="1" id="KW-1133">Transmembrane helix</keyword>
<dbReference type="Pfam" id="PF12679">
    <property type="entry name" value="ABC2_membrane_2"/>
    <property type="match status" value="1"/>
</dbReference>
<gene>
    <name evidence="2" type="ORF">U0R10_00795</name>
</gene>
<comment type="caution">
    <text evidence="2">The sequence shown here is derived from an EMBL/GenBank/DDBJ whole genome shotgun (WGS) entry which is preliminary data.</text>
</comment>
<sequence length="281" mass="30751">MIFLHSTRNELIKIALKPRSYLGLAAITGLVGIILFALMADGMSMISFVTASFEQTLRFEGKVLNGNLVAFIILQMLIVHIPLLVALVTGDLISGEAAMGTLRMLMTKPITRTQLLMSKFLAGGIYTFLIVLWLGFMAVGIGRFLFGPGDLMVLNSDGLVILQEGDVMWRYAGAFCGAFLALLTISSLSICLSCFSDNSIGPIVSTMAIILLFTIIGTLDVPVFDTIRPLLFTTHMAAWRSFFEDPIPWQQIKESIGILVAHNALFIGLSVITFHRKDITV</sequence>
<name>A0ABW6D8P8_9BACT</name>
<feature type="transmembrane region" description="Helical" evidence="1">
    <location>
        <begin position="68"/>
        <end position="99"/>
    </location>
</feature>
<feature type="transmembrane region" description="Helical" evidence="1">
    <location>
        <begin position="256"/>
        <end position="274"/>
    </location>
</feature>
<proteinExistence type="predicted"/>
<feature type="transmembrane region" description="Helical" evidence="1">
    <location>
        <begin position="21"/>
        <end position="48"/>
    </location>
</feature>
<organism evidence="2 3">
    <name type="scientific">Aquirufa avitistagni</name>
    <dbReference type="NCBI Taxonomy" id="3104728"/>
    <lineage>
        <taxon>Bacteria</taxon>
        <taxon>Pseudomonadati</taxon>
        <taxon>Bacteroidota</taxon>
        <taxon>Cytophagia</taxon>
        <taxon>Cytophagales</taxon>
        <taxon>Flectobacillaceae</taxon>
        <taxon>Aquirufa</taxon>
    </lineage>
</organism>
<feature type="transmembrane region" description="Helical" evidence="1">
    <location>
        <begin position="171"/>
        <end position="195"/>
    </location>
</feature>
<dbReference type="Proteomes" id="UP001598138">
    <property type="component" value="Unassembled WGS sequence"/>
</dbReference>
<evidence type="ECO:0000313" key="2">
    <source>
        <dbReference type="EMBL" id="MFD3393146.1"/>
    </source>
</evidence>
<keyword evidence="3" id="KW-1185">Reference proteome</keyword>
<dbReference type="PANTHER" id="PTHR37305:SF1">
    <property type="entry name" value="MEMBRANE PROTEIN"/>
    <property type="match status" value="1"/>
</dbReference>
<reference evidence="2 3" key="1">
    <citation type="submission" date="2024-03" db="EMBL/GenBank/DDBJ databases">
        <title>Aquirufa genome sequencing.</title>
        <authorList>
            <person name="Pitt A."/>
            <person name="Hahn M.W."/>
        </authorList>
    </citation>
    <scope>NUCLEOTIDE SEQUENCE [LARGE SCALE GENOMIC DNA]</scope>
    <source>
        <strain evidence="2 3">OSTEICH-129V</strain>
    </source>
</reference>
<accession>A0ABW6D8P8</accession>
<feature type="transmembrane region" description="Helical" evidence="1">
    <location>
        <begin position="202"/>
        <end position="224"/>
    </location>
</feature>
<dbReference type="PANTHER" id="PTHR37305">
    <property type="entry name" value="INTEGRAL MEMBRANE PROTEIN-RELATED"/>
    <property type="match status" value="1"/>
</dbReference>
<evidence type="ECO:0000313" key="3">
    <source>
        <dbReference type="Proteomes" id="UP001598138"/>
    </source>
</evidence>
<evidence type="ECO:0000256" key="1">
    <source>
        <dbReference type="SAM" id="Phobius"/>
    </source>
</evidence>
<feature type="transmembrane region" description="Helical" evidence="1">
    <location>
        <begin position="120"/>
        <end position="146"/>
    </location>
</feature>
<keyword evidence="1" id="KW-0812">Transmembrane</keyword>